<dbReference type="Gene3D" id="1.10.10.10">
    <property type="entry name" value="Winged helix-like DNA-binding domain superfamily/Winged helix DNA-binding domain"/>
    <property type="match status" value="1"/>
</dbReference>
<keyword evidence="4" id="KW-0804">Transcription</keyword>
<evidence type="ECO:0000313" key="8">
    <source>
        <dbReference type="EMBL" id="CAB5071438.1"/>
    </source>
</evidence>
<dbReference type="InterPro" id="IPR007324">
    <property type="entry name" value="Sugar-bd_dom_put"/>
</dbReference>
<feature type="domain" description="Sugar-binding" evidence="5">
    <location>
        <begin position="58"/>
        <end position="311"/>
    </location>
</feature>
<evidence type="ECO:0000256" key="1">
    <source>
        <dbReference type="ARBA" id="ARBA00010466"/>
    </source>
</evidence>
<evidence type="ECO:0000313" key="7">
    <source>
        <dbReference type="EMBL" id="CAB4700180.1"/>
    </source>
</evidence>
<evidence type="ECO:0000256" key="3">
    <source>
        <dbReference type="ARBA" id="ARBA00023125"/>
    </source>
</evidence>
<protein>
    <submittedName>
        <fullName evidence="6">Unannotated protein</fullName>
    </submittedName>
</protein>
<comment type="similarity">
    <text evidence="1">Belongs to the SorC transcriptional regulatory family.</text>
</comment>
<dbReference type="GO" id="GO:0030246">
    <property type="term" value="F:carbohydrate binding"/>
    <property type="evidence" value="ECO:0007669"/>
    <property type="project" value="InterPro"/>
</dbReference>
<keyword evidence="2" id="KW-0805">Transcription regulation</keyword>
<evidence type="ECO:0000256" key="2">
    <source>
        <dbReference type="ARBA" id="ARBA00023015"/>
    </source>
</evidence>
<organism evidence="6">
    <name type="scientific">freshwater metagenome</name>
    <dbReference type="NCBI Taxonomy" id="449393"/>
    <lineage>
        <taxon>unclassified sequences</taxon>
        <taxon>metagenomes</taxon>
        <taxon>ecological metagenomes</taxon>
    </lineage>
</organism>
<dbReference type="EMBL" id="CAEZWO010000041">
    <property type="protein sequence ID" value="CAB4657943.1"/>
    <property type="molecule type" value="Genomic_DNA"/>
</dbReference>
<dbReference type="Pfam" id="PF04198">
    <property type="entry name" value="Sugar-bind"/>
    <property type="match status" value="1"/>
</dbReference>
<dbReference type="EMBL" id="CAFBRB010000008">
    <property type="protein sequence ID" value="CAB5071438.1"/>
    <property type="molecule type" value="Genomic_DNA"/>
</dbReference>
<dbReference type="SUPFAM" id="SSF100950">
    <property type="entry name" value="NagB/RpiA/CoA transferase-like"/>
    <property type="match status" value="1"/>
</dbReference>
<accession>A0A6J6LB76</accession>
<sequence>MKQRDAELILRVARMYYEKDQSQDQVARVLGTSRSNVSRMLSDAKRLGFVQIKIVAPITRHESLSSQLHKVLKIKDVQVIGTDRSETTLTSVGRAAAAALNRALKANNTIAISWGRGVEATVVEVASETLPGLRVTQLMGGLSAVATSVSAEELGRTLAQNLNAQFIPLLSPAVVSNARTRNTLLNEDSIAQVLEISRHADIALVGIGSHGSSSSEEVLKQFKLTKAEHEKVAKTYAGDVSARFYDSNGRSLNSEMDNRVIGMTLDELAAIPHVIGIAAGKEKAMGVLGAARAGLVDTLVTDVSCATEILKLATAAKEAQSA</sequence>
<dbReference type="AlphaFoldDB" id="A0A6J6LB76"/>
<dbReference type="PANTHER" id="PTHR34294">
    <property type="entry name" value="TRANSCRIPTIONAL REGULATOR-RELATED"/>
    <property type="match status" value="1"/>
</dbReference>
<dbReference type="GO" id="GO:0003677">
    <property type="term" value="F:DNA binding"/>
    <property type="evidence" value="ECO:0007669"/>
    <property type="project" value="UniProtKB-KW"/>
</dbReference>
<dbReference type="PANTHER" id="PTHR34294:SF1">
    <property type="entry name" value="TRANSCRIPTIONAL REGULATOR LSRR"/>
    <property type="match status" value="1"/>
</dbReference>
<evidence type="ECO:0000256" key="4">
    <source>
        <dbReference type="ARBA" id="ARBA00023163"/>
    </source>
</evidence>
<dbReference type="Gene3D" id="3.40.50.1360">
    <property type="match status" value="1"/>
</dbReference>
<dbReference type="InterPro" id="IPR037171">
    <property type="entry name" value="NagB/RpiA_transferase-like"/>
</dbReference>
<evidence type="ECO:0000259" key="5">
    <source>
        <dbReference type="Pfam" id="PF04198"/>
    </source>
</evidence>
<dbReference type="InterPro" id="IPR036388">
    <property type="entry name" value="WH-like_DNA-bd_sf"/>
</dbReference>
<dbReference type="EMBL" id="CAEZYB010000033">
    <property type="protein sequence ID" value="CAB4700180.1"/>
    <property type="molecule type" value="Genomic_DNA"/>
</dbReference>
<keyword evidence="3" id="KW-0238">DNA-binding</keyword>
<proteinExistence type="inferred from homology"/>
<reference evidence="6" key="1">
    <citation type="submission" date="2020-05" db="EMBL/GenBank/DDBJ databases">
        <authorList>
            <person name="Chiriac C."/>
            <person name="Salcher M."/>
            <person name="Ghai R."/>
            <person name="Kavagutti S V."/>
        </authorList>
    </citation>
    <scope>NUCLEOTIDE SEQUENCE</scope>
</reference>
<gene>
    <name evidence="6" type="ORF">UFOPK2254_00556</name>
    <name evidence="7" type="ORF">UFOPK2646_00424</name>
    <name evidence="8" type="ORF">UFOPK4401_00153</name>
</gene>
<dbReference type="InterPro" id="IPR051054">
    <property type="entry name" value="SorC_transcr_regulators"/>
</dbReference>
<name>A0A6J6LB76_9ZZZZ</name>
<evidence type="ECO:0000313" key="6">
    <source>
        <dbReference type="EMBL" id="CAB4657943.1"/>
    </source>
</evidence>